<feature type="transmembrane region" description="Helical" evidence="1">
    <location>
        <begin position="166"/>
        <end position="186"/>
    </location>
</feature>
<feature type="transmembrane region" description="Helical" evidence="1">
    <location>
        <begin position="300"/>
        <end position="321"/>
    </location>
</feature>
<dbReference type="EMBL" id="QJJR01000016">
    <property type="protein sequence ID" value="PXW87335.1"/>
    <property type="molecule type" value="Genomic_DNA"/>
</dbReference>
<dbReference type="Proteomes" id="UP000247922">
    <property type="component" value="Unassembled WGS sequence"/>
</dbReference>
<keyword evidence="3" id="KW-1185">Reference proteome</keyword>
<evidence type="ECO:0000256" key="1">
    <source>
        <dbReference type="SAM" id="Phobius"/>
    </source>
</evidence>
<dbReference type="RefSeq" id="WP_110252097.1">
    <property type="nucleotide sequence ID" value="NZ_QJJR01000016.1"/>
</dbReference>
<feature type="transmembrane region" description="Helical" evidence="1">
    <location>
        <begin position="268"/>
        <end position="288"/>
    </location>
</feature>
<evidence type="ECO:0000313" key="3">
    <source>
        <dbReference type="Proteomes" id="UP000247922"/>
    </source>
</evidence>
<reference evidence="2 3" key="1">
    <citation type="submission" date="2018-05" db="EMBL/GenBank/DDBJ databases">
        <title>Genomic Encyclopedia of Type Strains, Phase IV (KMG-IV): sequencing the most valuable type-strain genomes for metagenomic binning, comparative biology and taxonomic classification.</title>
        <authorList>
            <person name="Goeker M."/>
        </authorList>
    </citation>
    <scope>NUCLEOTIDE SEQUENCE [LARGE SCALE GENOMIC DNA]</scope>
    <source>
        <strain evidence="2 3">DSM 22440</strain>
    </source>
</reference>
<organism evidence="2 3">
    <name type="scientific">Streptohalobacillus salinus</name>
    <dbReference type="NCBI Taxonomy" id="621096"/>
    <lineage>
        <taxon>Bacteria</taxon>
        <taxon>Bacillati</taxon>
        <taxon>Bacillota</taxon>
        <taxon>Bacilli</taxon>
        <taxon>Bacillales</taxon>
        <taxon>Bacillaceae</taxon>
        <taxon>Streptohalobacillus</taxon>
    </lineage>
</organism>
<gene>
    <name evidence="2" type="ORF">DES38_11622</name>
</gene>
<feature type="transmembrane region" description="Helical" evidence="1">
    <location>
        <begin position="134"/>
        <end position="154"/>
    </location>
</feature>
<dbReference type="AlphaFoldDB" id="A0A2V3W502"/>
<protein>
    <submittedName>
        <fullName evidence="2">Uncharacterized protein</fullName>
    </submittedName>
</protein>
<feature type="transmembrane region" description="Helical" evidence="1">
    <location>
        <begin position="35"/>
        <end position="52"/>
    </location>
</feature>
<feature type="transmembrane region" description="Helical" evidence="1">
    <location>
        <begin position="73"/>
        <end position="91"/>
    </location>
</feature>
<proteinExistence type="predicted"/>
<keyword evidence="1" id="KW-1133">Transmembrane helix</keyword>
<feature type="transmembrane region" description="Helical" evidence="1">
    <location>
        <begin position="192"/>
        <end position="213"/>
    </location>
</feature>
<accession>A0A2V3W502</accession>
<feature type="transmembrane region" description="Helical" evidence="1">
    <location>
        <begin position="220"/>
        <end position="238"/>
    </location>
</feature>
<comment type="caution">
    <text evidence="2">The sequence shown here is derived from an EMBL/GenBank/DDBJ whole genome shotgun (WGS) entry which is preliminary data.</text>
</comment>
<keyword evidence="1" id="KW-0812">Transmembrane</keyword>
<dbReference type="OrthoDB" id="2111878at2"/>
<name>A0A2V3W502_9BACI</name>
<sequence length="336" mass="36540">MSLLILILGYLPLALISIVLFTASFIEIVLRTQLIPLSLLFILVILSMTLTLHGQAFRFFNDRFKTPFKHKKADLQTLIIILIAGVITFSLNHPFGFGGFMASGTVGLIGTLMFTKHCVAIYTGSFVGMTHLHFLPDLYCVSLALIITGLLFIWGQSAYQGFGGKLGTLSLLGTLLSGLVMGHFPFSSPFPGLGTGLMIILFSLIGCSITLFIRATFNQNPVFASSVVTLLITFSVYLESGSFSHIYIAAAMCGSFVGMTQRHHLPHVLLYLLASLFAGTLLIFSTPFLENAGGKLGTLAFGSVLSVKGFTDLYHLITLYIHGRYGKSTYLSEAHE</sequence>
<evidence type="ECO:0000313" key="2">
    <source>
        <dbReference type="EMBL" id="PXW87335.1"/>
    </source>
</evidence>
<keyword evidence="1" id="KW-0472">Membrane</keyword>
<feature type="transmembrane region" description="Helical" evidence="1">
    <location>
        <begin position="244"/>
        <end position="261"/>
    </location>
</feature>